<dbReference type="InterPro" id="IPR001611">
    <property type="entry name" value="Leu-rich_rpt"/>
</dbReference>
<dbReference type="OrthoDB" id="1728874at2759"/>
<dbReference type="SUPFAM" id="SSF52058">
    <property type="entry name" value="L domain-like"/>
    <property type="match status" value="1"/>
</dbReference>
<dbReference type="EMBL" id="BRYA01000358">
    <property type="protein sequence ID" value="GMI47772.1"/>
    <property type="molecule type" value="Genomic_DNA"/>
</dbReference>
<dbReference type="AlphaFoldDB" id="A0A9W7LFM8"/>
<evidence type="ECO:0000256" key="1">
    <source>
        <dbReference type="SAM" id="MobiDB-lite"/>
    </source>
</evidence>
<evidence type="ECO:0000313" key="3">
    <source>
        <dbReference type="Proteomes" id="UP001165065"/>
    </source>
</evidence>
<dbReference type="Gene3D" id="3.80.10.10">
    <property type="entry name" value="Ribonuclease Inhibitor"/>
    <property type="match status" value="1"/>
</dbReference>
<gene>
    <name evidence="2" type="ORF">TrCOL_g5853</name>
</gene>
<proteinExistence type="predicted"/>
<feature type="compositionally biased region" description="Polar residues" evidence="1">
    <location>
        <begin position="1"/>
        <end position="12"/>
    </location>
</feature>
<organism evidence="2 3">
    <name type="scientific">Triparma columacea</name>
    <dbReference type="NCBI Taxonomy" id="722753"/>
    <lineage>
        <taxon>Eukaryota</taxon>
        <taxon>Sar</taxon>
        <taxon>Stramenopiles</taxon>
        <taxon>Ochrophyta</taxon>
        <taxon>Bolidophyceae</taxon>
        <taxon>Parmales</taxon>
        <taxon>Triparmaceae</taxon>
        <taxon>Triparma</taxon>
    </lineage>
</organism>
<dbReference type="PROSITE" id="PS51450">
    <property type="entry name" value="LRR"/>
    <property type="match status" value="1"/>
</dbReference>
<sequence length="528" mass="58222">MNGTSDNPSQVSKKQRKKNERKRLKSLRIVERAQALKVEQLKLEQDQSQDKPPPPPAKTGGRGKAARARAVRQGEEDVGTREGHRAAGAGPLASSSSEFAEVTETIEGAENDARWKGIGERERGKVVMDVHGSMISLEEQERQASVPVDPLHLSFAGRGLRELVLGGGREGLHTLTLTSNELSELPELPDTLLHLDISRNWFRRVPPNLPKQLATLVASHNLIRNSGVGALPQSLSTLDLRFNMNLNKLTYLKALQVRLPNTAILLTVTIPPPPDLYVGASSADRDPSLLRSQLEPWSTSALRRRIVSDFHGPFLCESKTTRNDVMVELLRLYEKEGAERTVLKSAGVPLAPDLLHRAREVLEKWSDGFENANEERTSVNAQHYMILTSPRLYQIGSRKAAKATAKVTKYRCIWDVAMEILGSADGAFAGEVSAIAITHNFKGSPHIDKQNTGPFYAVSLGDFEEGTGGVSVECSARVVGMVETKNRLGKVDGRYPHWVSHYEGERWSLVFYRTDGGREEVGPAIFAL</sequence>
<reference evidence="3" key="1">
    <citation type="journal article" date="2023" name="Commun. Biol.">
        <title>Genome analysis of Parmales, the sister group of diatoms, reveals the evolutionary specialization of diatoms from phago-mixotrophs to photoautotrophs.</title>
        <authorList>
            <person name="Ban H."/>
            <person name="Sato S."/>
            <person name="Yoshikawa S."/>
            <person name="Yamada K."/>
            <person name="Nakamura Y."/>
            <person name="Ichinomiya M."/>
            <person name="Sato N."/>
            <person name="Blanc-Mathieu R."/>
            <person name="Endo H."/>
            <person name="Kuwata A."/>
            <person name="Ogata H."/>
        </authorList>
    </citation>
    <scope>NUCLEOTIDE SEQUENCE [LARGE SCALE GENOMIC DNA]</scope>
</reference>
<accession>A0A9W7LFM8</accession>
<feature type="compositionally biased region" description="Basic and acidic residues" evidence="1">
    <location>
        <begin position="72"/>
        <end position="85"/>
    </location>
</feature>
<feature type="compositionally biased region" description="Basic and acidic residues" evidence="1">
    <location>
        <begin position="40"/>
        <end position="49"/>
    </location>
</feature>
<dbReference type="InterPro" id="IPR032675">
    <property type="entry name" value="LRR_dom_sf"/>
</dbReference>
<keyword evidence="3" id="KW-1185">Reference proteome</keyword>
<dbReference type="Proteomes" id="UP001165065">
    <property type="component" value="Unassembled WGS sequence"/>
</dbReference>
<feature type="compositionally biased region" description="Low complexity" evidence="1">
    <location>
        <begin position="86"/>
        <end position="97"/>
    </location>
</feature>
<name>A0A9W7LFM8_9STRA</name>
<evidence type="ECO:0000313" key="2">
    <source>
        <dbReference type="EMBL" id="GMI47772.1"/>
    </source>
</evidence>
<feature type="compositionally biased region" description="Basic residues" evidence="1">
    <location>
        <begin position="13"/>
        <end position="26"/>
    </location>
</feature>
<protein>
    <submittedName>
        <fullName evidence="2">Uncharacterized protein</fullName>
    </submittedName>
</protein>
<feature type="region of interest" description="Disordered" evidence="1">
    <location>
        <begin position="1"/>
        <end position="28"/>
    </location>
</feature>
<feature type="region of interest" description="Disordered" evidence="1">
    <location>
        <begin position="40"/>
        <end position="98"/>
    </location>
</feature>
<comment type="caution">
    <text evidence="2">The sequence shown here is derived from an EMBL/GenBank/DDBJ whole genome shotgun (WGS) entry which is preliminary data.</text>
</comment>